<dbReference type="InterPro" id="IPR004358">
    <property type="entry name" value="Sig_transdc_His_kin-like_C"/>
</dbReference>
<feature type="domain" description="Histidine kinase" evidence="12">
    <location>
        <begin position="251"/>
        <end position="504"/>
    </location>
</feature>
<dbReference type="Proteomes" id="UP000587396">
    <property type="component" value="Unassembled WGS sequence"/>
</dbReference>
<evidence type="ECO:0000256" key="2">
    <source>
        <dbReference type="ARBA" id="ARBA00004236"/>
    </source>
</evidence>
<evidence type="ECO:0000256" key="3">
    <source>
        <dbReference type="ARBA" id="ARBA00012438"/>
    </source>
</evidence>
<dbReference type="GO" id="GO:0030295">
    <property type="term" value="F:protein kinase activator activity"/>
    <property type="evidence" value="ECO:0007669"/>
    <property type="project" value="TreeGrafter"/>
</dbReference>
<dbReference type="SMART" id="SM00387">
    <property type="entry name" value="HATPase_c"/>
    <property type="match status" value="1"/>
</dbReference>
<dbReference type="GO" id="GO:0000155">
    <property type="term" value="F:phosphorelay sensor kinase activity"/>
    <property type="evidence" value="ECO:0007669"/>
    <property type="project" value="InterPro"/>
</dbReference>
<keyword evidence="14" id="KW-1185">Reference proteome</keyword>
<feature type="transmembrane region" description="Helical" evidence="11">
    <location>
        <begin position="24"/>
        <end position="45"/>
    </location>
</feature>
<dbReference type="Gene3D" id="3.30.565.10">
    <property type="entry name" value="Histidine kinase-like ATPase, C-terminal domain"/>
    <property type="match status" value="1"/>
</dbReference>
<keyword evidence="7 13" id="KW-0418">Kinase</keyword>
<dbReference type="GO" id="GO:0005524">
    <property type="term" value="F:ATP binding"/>
    <property type="evidence" value="ECO:0007669"/>
    <property type="project" value="UniProtKB-KW"/>
</dbReference>
<evidence type="ECO:0000313" key="13">
    <source>
        <dbReference type="EMBL" id="MBC2889117.1"/>
    </source>
</evidence>
<dbReference type="PANTHER" id="PTHR42878:SF7">
    <property type="entry name" value="SENSOR HISTIDINE KINASE GLRK"/>
    <property type="match status" value="1"/>
</dbReference>
<keyword evidence="11" id="KW-0812">Transmembrane</keyword>
<dbReference type="InterPro" id="IPR005467">
    <property type="entry name" value="His_kinase_dom"/>
</dbReference>
<dbReference type="SUPFAM" id="SSF47384">
    <property type="entry name" value="Homodimeric domain of signal transducing histidine kinase"/>
    <property type="match status" value="1"/>
</dbReference>
<dbReference type="PANTHER" id="PTHR42878">
    <property type="entry name" value="TWO-COMPONENT HISTIDINE KINASE"/>
    <property type="match status" value="1"/>
</dbReference>
<organism evidence="13 14">
    <name type="scientific">Gordonibacter massiliensis</name>
    <name type="common">ex Traore et al. 2017</name>
    <dbReference type="NCBI Taxonomy" id="1841863"/>
    <lineage>
        <taxon>Bacteria</taxon>
        <taxon>Bacillati</taxon>
        <taxon>Actinomycetota</taxon>
        <taxon>Coriobacteriia</taxon>
        <taxon>Eggerthellales</taxon>
        <taxon>Eggerthellaceae</taxon>
        <taxon>Gordonibacter</taxon>
    </lineage>
</organism>
<dbReference type="AlphaFoldDB" id="A0A842JBM3"/>
<dbReference type="PRINTS" id="PR00344">
    <property type="entry name" value="BCTRLSENSOR"/>
</dbReference>
<dbReference type="PROSITE" id="PS50109">
    <property type="entry name" value="HIS_KIN"/>
    <property type="match status" value="1"/>
</dbReference>
<evidence type="ECO:0000313" key="14">
    <source>
        <dbReference type="Proteomes" id="UP000587396"/>
    </source>
</evidence>
<dbReference type="InterPro" id="IPR036890">
    <property type="entry name" value="HATPase_C_sf"/>
</dbReference>
<keyword evidence="9" id="KW-0902">Two-component regulatory system</keyword>
<dbReference type="CDD" id="cd00075">
    <property type="entry name" value="HATPase"/>
    <property type="match status" value="1"/>
</dbReference>
<evidence type="ECO:0000256" key="8">
    <source>
        <dbReference type="ARBA" id="ARBA00022840"/>
    </source>
</evidence>
<keyword evidence="11" id="KW-1133">Transmembrane helix</keyword>
<dbReference type="InterPro" id="IPR003661">
    <property type="entry name" value="HisK_dim/P_dom"/>
</dbReference>
<dbReference type="Pfam" id="PF00512">
    <property type="entry name" value="HisKA"/>
    <property type="match status" value="1"/>
</dbReference>
<gene>
    <name evidence="13" type="ORF">H7313_07115</name>
</gene>
<sequence length="504" mass="53712">MSRRSDKANRGAQTSFPRFFTKQLLAFLLLAFLVVVVDFFLYAAIAYSESENNFNDGTPITTVRAVDAGLAQEDGTYALSPEAGDVLAEQEAWALLVDATGAVVWEHGVPADVPRSFTPADTAMAAHYGTLADRPAFFWSRDDGLLVVGFPKDTYWHMTMALPESTIRNLPLYVLLLFAVDLAIFFVAYFVSRRRTQRAVAPILGALDNLSEGRPSTLRLKGDLADVGERITEASALLEQKDAARANWIRGVSHDIRTPLSMIMGYADAVAHDERVPEDVRAQAAVIRAQGLRIADLVTDLNTASRLDYDMQPLDLERIHLARTLRSVVAAHANDGLDEAHPIELEVDDDAADAVVLGDERLVTRAVENVLANARLHNEGGCSVSVRLSARPTRKTPGGGRDADASPAAAAAAEPAGFAVIRVADDGGGISREDLAALEARLARSRTAASASGCAVGSPSSTATAEHGLGLVLVDRIARAHGGSIALDGTPGEGFTVEISLPLA</sequence>
<dbReference type="EMBL" id="JACMSE010000004">
    <property type="protein sequence ID" value="MBC2889117.1"/>
    <property type="molecule type" value="Genomic_DNA"/>
</dbReference>
<keyword evidence="8" id="KW-0067">ATP-binding</keyword>
<feature type="transmembrane region" description="Helical" evidence="11">
    <location>
        <begin position="170"/>
        <end position="191"/>
    </location>
</feature>
<dbReference type="EC" id="2.7.13.3" evidence="3"/>
<keyword evidence="4" id="KW-0597">Phosphoprotein</keyword>
<accession>A0A842JBM3</accession>
<dbReference type="Pfam" id="PF02518">
    <property type="entry name" value="HATPase_c"/>
    <property type="match status" value="1"/>
</dbReference>
<dbReference type="CDD" id="cd00082">
    <property type="entry name" value="HisKA"/>
    <property type="match status" value="1"/>
</dbReference>
<evidence type="ECO:0000259" key="12">
    <source>
        <dbReference type="PROSITE" id="PS50109"/>
    </source>
</evidence>
<protein>
    <recommendedName>
        <fullName evidence="10">Sensor-like histidine kinase SenX3</fullName>
        <ecNumber evidence="3">2.7.13.3</ecNumber>
    </recommendedName>
</protein>
<dbReference type="InterPro" id="IPR003594">
    <property type="entry name" value="HATPase_dom"/>
</dbReference>
<evidence type="ECO:0000256" key="5">
    <source>
        <dbReference type="ARBA" id="ARBA00022679"/>
    </source>
</evidence>
<evidence type="ECO:0000256" key="9">
    <source>
        <dbReference type="ARBA" id="ARBA00023012"/>
    </source>
</evidence>
<dbReference type="GO" id="GO:0005886">
    <property type="term" value="C:plasma membrane"/>
    <property type="evidence" value="ECO:0007669"/>
    <property type="project" value="UniProtKB-SubCell"/>
</dbReference>
<name>A0A842JBM3_9ACTN</name>
<reference evidence="13 14" key="1">
    <citation type="submission" date="2020-08" db="EMBL/GenBank/DDBJ databases">
        <authorList>
            <person name="Liu C."/>
            <person name="Sun Q."/>
        </authorList>
    </citation>
    <scope>NUCLEOTIDE SEQUENCE [LARGE SCALE GENOMIC DNA]</scope>
    <source>
        <strain evidence="13 14">N22</strain>
    </source>
</reference>
<keyword evidence="6" id="KW-0547">Nucleotide-binding</keyword>
<evidence type="ECO:0000256" key="6">
    <source>
        <dbReference type="ARBA" id="ARBA00022741"/>
    </source>
</evidence>
<dbReference type="Gene3D" id="1.10.287.130">
    <property type="match status" value="1"/>
</dbReference>
<dbReference type="GO" id="GO:0007234">
    <property type="term" value="P:osmosensory signaling via phosphorelay pathway"/>
    <property type="evidence" value="ECO:0007669"/>
    <property type="project" value="TreeGrafter"/>
</dbReference>
<comment type="caution">
    <text evidence="13">The sequence shown here is derived from an EMBL/GenBank/DDBJ whole genome shotgun (WGS) entry which is preliminary data.</text>
</comment>
<evidence type="ECO:0000256" key="1">
    <source>
        <dbReference type="ARBA" id="ARBA00000085"/>
    </source>
</evidence>
<evidence type="ECO:0000256" key="11">
    <source>
        <dbReference type="SAM" id="Phobius"/>
    </source>
</evidence>
<dbReference type="InterPro" id="IPR036097">
    <property type="entry name" value="HisK_dim/P_sf"/>
</dbReference>
<comment type="subcellular location">
    <subcellularLocation>
        <location evidence="2">Cell membrane</location>
    </subcellularLocation>
</comment>
<keyword evidence="11" id="KW-0472">Membrane</keyword>
<evidence type="ECO:0000256" key="7">
    <source>
        <dbReference type="ARBA" id="ARBA00022777"/>
    </source>
</evidence>
<comment type="catalytic activity">
    <reaction evidence="1">
        <text>ATP + protein L-histidine = ADP + protein N-phospho-L-histidine.</text>
        <dbReference type="EC" id="2.7.13.3"/>
    </reaction>
</comment>
<dbReference type="SUPFAM" id="SSF55874">
    <property type="entry name" value="ATPase domain of HSP90 chaperone/DNA topoisomerase II/histidine kinase"/>
    <property type="match status" value="1"/>
</dbReference>
<dbReference type="InterPro" id="IPR050351">
    <property type="entry name" value="BphY/WalK/GraS-like"/>
</dbReference>
<dbReference type="SMART" id="SM00388">
    <property type="entry name" value="HisKA"/>
    <property type="match status" value="1"/>
</dbReference>
<evidence type="ECO:0000256" key="10">
    <source>
        <dbReference type="ARBA" id="ARBA00039401"/>
    </source>
</evidence>
<proteinExistence type="predicted"/>
<keyword evidence="5" id="KW-0808">Transferase</keyword>
<dbReference type="GO" id="GO:0000156">
    <property type="term" value="F:phosphorelay response regulator activity"/>
    <property type="evidence" value="ECO:0007669"/>
    <property type="project" value="TreeGrafter"/>
</dbReference>
<evidence type="ECO:0000256" key="4">
    <source>
        <dbReference type="ARBA" id="ARBA00022553"/>
    </source>
</evidence>
<dbReference type="RefSeq" id="WP_185905003.1">
    <property type="nucleotide sequence ID" value="NZ_JACMSE010000004.1"/>
</dbReference>